<sequence>MGRCKDFEHEKVLWKAMECFLEKGYQATSTRDLAQAMGISYGSVYNTFHDKRSLYLASLDLYICSFVGPLVQQLNSSTTARKTITEIFQQTVKESIDHSSNCLIGHTIVTLDNHDDEITEKIQGMQTSLEQAMEQLLQRASATGEIDSSLNLTELSQFLVHTLMSIHLTARLNQDSDKLNGIVEVALSVF</sequence>
<dbReference type="InterPro" id="IPR009057">
    <property type="entry name" value="Homeodomain-like_sf"/>
</dbReference>
<evidence type="ECO:0000256" key="1">
    <source>
        <dbReference type="ARBA" id="ARBA00023015"/>
    </source>
</evidence>
<dbReference type="InterPro" id="IPR036271">
    <property type="entry name" value="Tet_transcr_reg_TetR-rel_C_sf"/>
</dbReference>
<feature type="domain" description="HTH tetR-type" evidence="5">
    <location>
        <begin position="6"/>
        <end position="66"/>
    </location>
</feature>
<name>A0AA49GPX8_9BACT</name>
<gene>
    <name evidence="6" type="ORF">K4G66_01430</name>
</gene>
<dbReference type="Pfam" id="PF16925">
    <property type="entry name" value="TetR_C_13"/>
    <property type="match status" value="1"/>
</dbReference>
<protein>
    <submittedName>
        <fullName evidence="6">TetR/AcrR family transcriptional regulator</fullName>
    </submittedName>
</protein>
<dbReference type="InterPro" id="IPR011075">
    <property type="entry name" value="TetR_C"/>
</dbReference>
<accession>A0AA49GPX8</accession>
<keyword evidence="2 4" id="KW-0238">DNA-binding</keyword>
<dbReference type="GO" id="GO:0003677">
    <property type="term" value="F:DNA binding"/>
    <property type="evidence" value="ECO:0007669"/>
    <property type="project" value="UniProtKB-UniRule"/>
</dbReference>
<feature type="DNA-binding region" description="H-T-H motif" evidence="4">
    <location>
        <begin position="29"/>
        <end position="48"/>
    </location>
</feature>
<organism evidence="6">
    <name type="scientific">Roseihalotalea indica</name>
    <dbReference type="NCBI Taxonomy" id="2867963"/>
    <lineage>
        <taxon>Bacteria</taxon>
        <taxon>Pseudomonadati</taxon>
        <taxon>Bacteroidota</taxon>
        <taxon>Cytophagia</taxon>
        <taxon>Cytophagales</taxon>
        <taxon>Catalimonadaceae</taxon>
        <taxon>Roseihalotalea</taxon>
    </lineage>
</organism>
<reference evidence="6" key="2">
    <citation type="journal article" date="2024" name="Antonie Van Leeuwenhoek">
        <title>Roseihalotalea indica gen. nov., sp. nov., a halophilic Bacteroidetes from mesopelagic Southwest Indian Ocean with higher carbohydrate metabolic potential.</title>
        <authorList>
            <person name="Chen B."/>
            <person name="Zhang M."/>
            <person name="Lin D."/>
            <person name="Ye J."/>
            <person name="Tang K."/>
        </authorList>
    </citation>
    <scope>NUCLEOTIDE SEQUENCE</scope>
    <source>
        <strain evidence="6">TK19036</strain>
    </source>
</reference>
<dbReference type="PANTHER" id="PTHR47506">
    <property type="entry name" value="TRANSCRIPTIONAL REGULATORY PROTEIN"/>
    <property type="match status" value="1"/>
</dbReference>
<dbReference type="PROSITE" id="PS50977">
    <property type="entry name" value="HTH_TETR_2"/>
    <property type="match status" value="1"/>
</dbReference>
<keyword evidence="1" id="KW-0805">Transcription regulation</keyword>
<dbReference type="PRINTS" id="PR00455">
    <property type="entry name" value="HTHTETR"/>
</dbReference>
<dbReference type="InterPro" id="IPR001647">
    <property type="entry name" value="HTH_TetR"/>
</dbReference>
<dbReference type="Pfam" id="PF00440">
    <property type="entry name" value="TetR_N"/>
    <property type="match status" value="1"/>
</dbReference>
<evidence type="ECO:0000259" key="5">
    <source>
        <dbReference type="PROSITE" id="PS50977"/>
    </source>
</evidence>
<dbReference type="PANTHER" id="PTHR47506:SF10">
    <property type="entry name" value="TRANSCRIPTIONAL REGULATORY PROTEIN"/>
    <property type="match status" value="1"/>
</dbReference>
<dbReference type="Gene3D" id="1.10.10.60">
    <property type="entry name" value="Homeodomain-like"/>
    <property type="match status" value="1"/>
</dbReference>
<evidence type="ECO:0000256" key="3">
    <source>
        <dbReference type="ARBA" id="ARBA00023163"/>
    </source>
</evidence>
<reference evidence="6" key="1">
    <citation type="journal article" date="2023" name="Comput. Struct. Biotechnol. J.">
        <title>Discovery of a novel marine Bacteroidetes with a rich repertoire of carbohydrate-active enzymes.</title>
        <authorList>
            <person name="Chen B."/>
            <person name="Liu G."/>
            <person name="Chen Q."/>
            <person name="Wang H."/>
            <person name="Liu L."/>
            <person name="Tang K."/>
        </authorList>
    </citation>
    <scope>NUCLEOTIDE SEQUENCE</scope>
    <source>
        <strain evidence="6">TK19036</strain>
    </source>
</reference>
<dbReference type="EMBL" id="CP120682">
    <property type="protein sequence ID" value="WKN37368.1"/>
    <property type="molecule type" value="Genomic_DNA"/>
</dbReference>
<dbReference type="SUPFAM" id="SSF48498">
    <property type="entry name" value="Tetracyclin repressor-like, C-terminal domain"/>
    <property type="match status" value="1"/>
</dbReference>
<dbReference type="AlphaFoldDB" id="A0AA49GPX8"/>
<evidence type="ECO:0000313" key="6">
    <source>
        <dbReference type="EMBL" id="WKN37368.1"/>
    </source>
</evidence>
<keyword evidence="3" id="KW-0804">Transcription</keyword>
<evidence type="ECO:0000256" key="2">
    <source>
        <dbReference type="ARBA" id="ARBA00023125"/>
    </source>
</evidence>
<dbReference type="Gene3D" id="1.10.357.10">
    <property type="entry name" value="Tetracycline Repressor, domain 2"/>
    <property type="match status" value="1"/>
</dbReference>
<dbReference type="SUPFAM" id="SSF46689">
    <property type="entry name" value="Homeodomain-like"/>
    <property type="match status" value="1"/>
</dbReference>
<evidence type="ECO:0000256" key="4">
    <source>
        <dbReference type="PROSITE-ProRule" id="PRU00335"/>
    </source>
</evidence>
<proteinExistence type="predicted"/>